<dbReference type="EMBL" id="MZ398135">
    <property type="protein sequence ID" value="QXP45157.1"/>
    <property type="molecule type" value="Genomic_DNA"/>
</dbReference>
<dbReference type="Proteomes" id="UP000827445">
    <property type="component" value="Segment"/>
</dbReference>
<name>A0AAE7SNF1_9CAUD</name>
<accession>A0AAE7SNF1</accession>
<organism evidence="1 2">
    <name type="scientific">Carnobacterium phage cd2</name>
    <dbReference type="NCBI Taxonomy" id="2849244"/>
    <lineage>
        <taxon>Viruses</taxon>
        <taxon>Duplodnaviria</taxon>
        <taxon>Heunggongvirae</taxon>
        <taxon>Uroviricota</taxon>
        <taxon>Caudoviricetes</taxon>
        <taxon>Carnodivirus</taxon>
        <taxon>Carnodivirus cd2-like</taxon>
    </lineage>
</organism>
<protein>
    <submittedName>
        <fullName evidence="1">Uncharacterized protein</fullName>
    </submittedName>
</protein>
<evidence type="ECO:0000313" key="2">
    <source>
        <dbReference type="Proteomes" id="UP000827445"/>
    </source>
</evidence>
<gene>
    <name evidence="1" type="ORF">cd2_031</name>
</gene>
<evidence type="ECO:0000313" key="1">
    <source>
        <dbReference type="EMBL" id="QXP45157.1"/>
    </source>
</evidence>
<sequence>MDAFLDKDFESLSEGIRDHCIAISEELRKHDIKFKIVITSDKADVKFNREYNTVHFPKATIGVDSETGEKSLKFEDHQALVKAFKGDWEKVQMIMDDKVVAEQVSKQVNGCPI</sequence>
<keyword evidence="2" id="KW-1185">Reference proteome</keyword>
<proteinExistence type="predicted"/>
<reference evidence="1 2" key="1">
    <citation type="journal article" date="2021" name="Microbiol. Resour. Announc.">
        <title>Genome Sequences of Bacteriophages cd2, cd3, and cd4, which Specifically Target Carnobacterium divergens.</title>
        <authorList>
            <person name="Zhang P."/>
            <person name="Britton A.P."/>
            <person name="Visser K.A."/>
            <person name="Welke C.A."/>
            <person name="Wassink H."/>
            <person name="Prins E."/>
            <person name="Yang X."/>
            <person name="Martin-Visscher L.A."/>
        </authorList>
    </citation>
    <scope>NUCLEOTIDE SEQUENCE [LARGE SCALE GENOMIC DNA]</scope>
    <source>
        <strain evidence="2">cd2</strain>
    </source>
</reference>